<name>D5RKT5_9PROT</name>
<dbReference type="EMBL" id="ADVL01000281">
    <property type="protein sequence ID" value="EFH12081.1"/>
    <property type="molecule type" value="Genomic_DNA"/>
</dbReference>
<reference evidence="1 2" key="1">
    <citation type="submission" date="2010-04" db="EMBL/GenBank/DDBJ databases">
        <authorList>
            <person name="Qin X."/>
            <person name="Bachman B."/>
            <person name="Battles P."/>
            <person name="Bell A."/>
            <person name="Bess C."/>
            <person name="Bickham C."/>
            <person name="Chaboub L."/>
            <person name="Chen D."/>
            <person name="Coyle M."/>
            <person name="Deiros D.R."/>
            <person name="Dinh H."/>
            <person name="Forbes L."/>
            <person name="Fowler G."/>
            <person name="Francisco L."/>
            <person name="Fu Q."/>
            <person name="Gubbala S."/>
            <person name="Hale W."/>
            <person name="Han Y."/>
            <person name="Hemphill L."/>
            <person name="Highlander S.K."/>
            <person name="Hirani K."/>
            <person name="Hogues M."/>
            <person name="Jackson L."/>
            <person name="Jakkamsetti A."/>
            <person name="Javaid M."/>
            <person name="Jiang H."/>
            <person name="Korchina V."/>
            <person name="Kovar C."/>
            <person name="Lara F."/>
            <person name="Lee S."/>
            <person name="Mata R."/>
            <person name="Mathew T."/>
            <person name="Moen C."/>
            <person name="Morales K."/>
            <person name="Munidasa M."/>
            <person name="Nazareth L."/>
            <person name="Ngo R."/>
            <person name="Nguyen L."/>
            <person name="Okwuonu G."/>
            <person name="Ongeri F."/>
            <person name="Patil S."/>
            <person name="Petrosino J."/>
            <person name="Pham C."/>
            <person name="Pham P."/>
            <person name="Pu L.-L."/>
            <person name="Puazo M."/>
            <person name="Raj R."/>
            <person name="Reid J."/>
            <person name="Rouhana J."/>
            <person name="Saada N."/>
            <person name="Shang Y."/>
            <person name="Simmons D."/>
            <person name="Thornton R."/>
            <person name="Warren J."/>
            <person name="Weissenberger G."/>
            <person name="Zhang J."/>
            <person name="Zhang L."/>
            <person name="Zhou C."/>
            <person name="Zhu D."/>
            <person name="Muzny D."/>
            <person name="Worley K."/>
            <person name="Gibbs R."/>
        </authorList>
    </citation>
    <scope>NUCLEOTIDE SEQUENCE [LARGE SCALE GENOMIC DNA]</scope>
    <source>
        <strain evidence="1 2">ATCC 49957</strain>
    </source>
</reference>
<comment type="caution">
    <text evidence="1">The sequence shown here is derived from an EMBL/GenBank/DDBJ whole genome shotgun (WGS) entry which is preliminary data.</text>
</comment>
<dbReference type="HOGENOM" id="CLU_2481331_0_0_5"/>
<evidence type="ECO:0000313" key="1">
    <source>
        <dbReference type="EMBL" id="EFH12081.1"/>
    </source>
</evidence>
<organism evidence="1 2">
    <name type="scientific">Pseudoroseomonas cervicalis ATCC 49957</name>
    <dbReference type="NCBI Taxonomy" id="525371"/>
    <lineage>
        <taxon>Bacteria</taxon>
        <taxon>Pseudomonadati</taxon>
        <taxon>Pseudomonadota</taxon>
        <taxon>Alphaproteobacteria</taxon>
        <taxon>Acetobacterales</taxon>
        <taxon>Roseomonadaceae</taxon>
        <taxon>Roseomonas</taxon>
    </lineage>
</organism>
<dbReference type="AlphaFoldDB" id="D5RKT5"/>
<dbReference type="OrthoDB" id="7298605at2"/>
<dbReference type="Proteomes" id="UP000005324">
    <property type="component" value="Unassembled WGS sequence"/>
</dbReference>
<proteinExistence type="predicted"/>
<dbReference type="RefSeq" id="WP_007004919.1">
    <property type="nucleotide sequence ID" value="NZ_GG770780.1"/>
</dbReference>
<keyword evidence="2" id="KW-1185">Reference proteome</keyword>
<sequence>MDGTVEDRRRRIGLREVRAIGPGEMVWDAAVSGFGIRRQQSAAVSYVLFYRMSEGRQRWITIGRHGSGRRFRARYDGRHPRLPTKPT</sequence>
<evidence type="ECO:0000313" key="2">
    <source>
        <dbReference type="Proteomes" id="UP000005324"/>
    </source>
</evidence>
<protein>
    <submittedName>
        <fullName evidence="1">Uncharacterized protein</fullName>
    </submittedName>
</protein>
<gene>
    <name evidence="1" type="ORF">HMPREF0731_1695</name>
</gene>
<accession>D5RKT5</accession>